<feature type="transmembrane region" description="Helical" evidence="8">
    <location>
        <begin position="481"/>
        <end position="503"/>
    </location>
</feature>
<keyword evidence="7 8" id="KW-0924">Ammonia transport</keyword>
<feature type="region of interest" description="Disordered" evidence="9">
    <location>
        <begin position="49"/>
        <end position="85"/>
    </location>
</feature>
<dbReference type="AlphaFoldDB" id="A0A5K7XC82"/>
<comment type="subcellular location">
    <subcellularLocation>
        <location evidence="8">Cell membrane</location>
        <topology evidence="8">Multi-pass membrane protein</topology>
    </subcellularLocation>
    <subcellularLocation>
        <location evidence="1">Membrane</location>
        <topology evidence="1">Multi-pass membrane protein</topology>
    </subcellularLocation>
</comment>
<sequence>MGCLNHWSQMRGPWWGALSLLLLVSLVATAPQTTWAQEAEVVEEEAAVVEEAAEPAAEAPAAETVAEEETQSTTEDAVESEAAAPAAEPTAPALIAANTSWMLTSSALVLFMTAPGLAMFYGGLVRKKNVLGVMMQCVFLMGLMTVIWSLYGYSLAFGDLDAKSKLKPYIGGSQYVMMNEVARSWDEEAGAPVEHMWPDPVSGWLPLPAHMLFQGMFFIITPALICGAFAERMKFSSMVVFSVLWGTIVYCPLCHWVWDAGILGFATTDSIKDGSAVAWSGGALDFAGGTVVHISSGVSALICALVIGKRKGFGHDDMRPHNLTYTVLGAAMLWVGWFGFNAGSELASDHLATSAFATTHFSAAAGLLGWVLYEWLTHGKPTVLGAASGLVAGLVCITPGAGFVNLMPALAMGFAAGIVCAFACSKVKGAFGYDDSLDAFGVHGIGGTLGAILTGVFATRAAWNIDNGNKLGLIEGESRVFIGQIVAVVVTWVFSIVATFIILKVIDAVMGLRVSEQGEVIGLDQSQHGEEGYIFT</sequence>
<feature type="transmembrane region" description="Helical" evidence="8">
    <location>
        <begin position="130"/>
        <end position="151"/>
    </location>
</feature>
<organism evidence="12 13">
    <name type="scientific">Lacipirellula parvula</name>
    <dbReference type="NCBI Taxonomy" id="2650471"/>
    <lineage>
        <taxon>Bacteria</taxon>
        <taxon>Pseudomonadati</taxon>
        <taxon>Planctomycetota</taxon>
        <taxon>Planctomycetia</taxon>
        <taxon>Pirellulales</taxon>
        <taxon>Lacipirellulaceae</taxon>
        <taxon>Lacipirellula</taxon>
    </lineage>
</organism>
<feature type="transmembrane region" description="Helical" evidence="8">
    <location>
        <begin position="352"/>
        <end position="376"/>
    </location>
</feature>
<dbReference type="KEGG" id="lpav:PLANPX_3577"/>
<feature type="compositionally biased region" description="Low complexity" evidence="9">
    <location>
        <begin position="54"/>
        <end position="64"/>
    </location>
</feature>
<dbReference type="RefSeq" id="WP_232536132.1">
    <property type="nucleotide sequence ID" value="NZ_AP021861.1"/>
</dbReference>
<feature type="transmembrane region" description="Helical" evidence="8">
    <location>
        <begin position="409"/>
        <end position="427"/>
    </location>
</feature>
<name>A0A5K7XC82_9BACT</name>
<feature type="transmembrane region" description="Helical" evidence="8">
    <location>
        <begin position="101"/>
        <end position="123"/>
    </location>
</feature>
<proteinExistence type="inferred from homology"/>
<dbReference type="InterPro" id="IPR029020">
    <property type="entry name" value="Ammonium/urea_transptr"/>
</dbReference>
<keyword evidence="4 8" id="KW-0812">Transmembrane</keyword>
<evidence type="ECO:0000256" key="10">
    <source>
        <dbReference type="SAM" id="SignalP"/>
    </source>
</evidence>
<feature type="chain" id="PRO_5024858036" description="Ammonium transporter" evidence="10">
    <location>
        <begin position="31"/>
        <end position="536"/>
    </location>
</feature>
<gene>
    <name evidence="12" type="ORF">PLANPX_3577</name>
</gene>
<dbReference type="GO" id="GO:0005886">
    <property type="term" value="C:plasma membrane"/>
    <property type="evidence" value="ECO:0007669"/>
    <property type="project" value="UniProtKB-SubCell"/>
</dbReference>
<dbReference type="Pfam" id="PF00909">
    <property type="entry name" value="Ammonium_transp"/>
    <property type="match status" value="1"/>
</dbReference>
<dbReference type="PANTHER" id="PTHR43029:SF10">
    <property type="entry name" value="AMMONIUM TRANSPORTER MEP2"/>
    <property type="match status" value="1"/>
</dbReference>
<dbReference type="NCBIfam" id="TIGR00836">
    <property type="entry name" value="amt"/>
    <property type="match status" value="1"/>
</dbReference>
<feature type="transmembrane region" description="Helical" evidence="8">
    <location>
        <begin position="439"/>
        <end position="461"/>
    </location>
</feature>
<dbReference type="Proteomes" id="UP000326837">
    <property type="component" value="Chromosome"/>
</dbReference>
<evidence type="ECO:0000256" key="2">
    <source>
        <dbReference type="ARBA" id="ARBA00005887"/>
    </source>
</evidence>
<evidence type="ECO:0000256" key="1">
    <source>
        <dbReference type="ARBA" id="ARBA00004141"/>
    </source>
</evidence>
<dbReference type="GO" id="GO:0008519">
    <property type="term" value="F:ammonium channel activity"/>
    <property type="evidence" value="ECO:0007669"/>
    <property type="project" value="InterPro"/>
</dbReference>
<dbReference type="InterPro" id="IPR024041">
    <property type="entry name" value="NH4_transpt_AmtB-like_dom"/>
</dbReference>
<evidence type="ECO:0000256" key="5">
    <source>
        <dbReference type="ARBA" id="ARBA00022989"/>
    </source>
</evidence>
<keyword evidence="10" id="KW-0732">Signal</keyword>
<feature type="transmembrane region" description="Helical" evidence="8">
    <location>
        <begin position="237"/>
        <end position="258"/>
    </location>
</feature>
<dbReference type="PROSITE" id="PS01219">
    <property type="entry name" value="AMMONIUM_TRANSP"/>
    <property type="match status" value="1"/>
</dbReference>
<feature type="transmembrane region" description="Helical" evidence="8">
    <location>
        <begin position="383"/>
        <end position="403"/>
    </location>
</feature>
<dbReference type="Gene3D" id="1.10.3430.10">
    <property type="entry name" value="Ammonium transporter AmtB like domains"/>
    <property type="match status" value="1"/>
</dbReference>
<feature type="signal peptide" evidence="10">
    <location>
        <begin position="1"/>
        <end position="30"/>
    </location>
</feature>
<protein>
    <recommendedName>
        <fullName evidence="8">Ammonium transporter</fullName>
    </recommendedName>
</protein>
<reference evidence="13" key="1">
    <citation type="submission" date="2019-10" db="EMBL/GenBank/DDBJ databases">
        <title>Lacipirellula parvula gen. nov., sp. nov., representing a lineage of planctomycetes widespread in freshwater anoxic habitats, and description of the family Lacipirellulaceae.</title>
        <authorList>
            <person name="Dedysh S.N."/>
            <person name="Kulichevskaya I.S."/>
            <person name="Beletsky A.V."/>
            <person name="Rakitin A.L."/>
            <person name="Mardanov A.V."/>
            <person name="Ivanova A.A."/>
            <person name="Saltykova V.X."/>
            <person name="Rijpstra W.I.C."/>
            <person name="Sinninghe Damste J.S."/>
            <person name="Ravin N.V."/>
        </authorList>
    </citation>
    <scope>NUCLEOTIDE SEQUENCE [LARGE SCALE GENOMIC DNA]</scope>
    <source>
        <strain evidence="13">PX69</strain>
    </source>
</reference>
<keyword evidence="13" id="KW-1185">Reference proteome</keyword>
<evidence type="ECO:0000256" key="7">
    <source>
        <dbReference type="ARBA" id="ARBA00023177"/>
    </source>
</evidence>
<evidence type="ECO:0000256" key="9">
    <source>
        <dbReference type="SAM" id="MobiDB-lite"/>
    </source>
</evidence>
<evidence type="ECO:0000256" key="4">
    <source>
        <dbReference type="ARBA" id="ARBA00022692"/>
    </source>
</evidence>
<dbReference type="InterPro" id="IPR018047">
    <property type="entry name" value="Ammonium_transpt_CS"/>
</dbReference>
<keyword evidence="5 8" id="KW-1133">Transmembrane helix</keyword>
<evidence type="ECO:0000313" key="12">
    <source>
        <dbReference type="EMBL" id="BBO33965.1"/>
    </source>
</evidence>
<evidence type="ECO:0000256" key="6">
    <source>
        <dbReference type="ARBA" id="ARBA00023136"/>
    </source>
</evidence>
<dbReference type="SUPFAM" id="SSF111352">
    <property type="entry name" value="Ammonium transporter"/>
    <property type="match status" value="1"/>
</dbReference>
<evidence type="ECO:0000256" key="3">
    <source>
        <dbReference type="ARBA" id="ARBA00022448"/>
    </source>
</evidence>
<feature type="domain" description="Ammonium transporter AmtB-like" evidence="11">
    <location>
        <begin position="101"/>
        <end position="533"/>
    </location>
</feature>
<feature type="transmembrane region" description="Helical" evidence="8">
    <location>
        <begin position="211"/>
        <end position="230"/>
    </location>
</feature>
<keyword evidence="3 8" id="KW-0813">Transport</keyword>
<dbReference type="InterPro" id="IPR001905">
    <property type="entry name" value="Ammonium_transpt"/>
</dbReference>
<keyword evidence="6 8" id="KW-0472">Membrane</keyword>
<accession>A0A5K7XC82</accession>
<evidence type="ECO:0000259" key="11">
    <source>
        <dbReference type="Pfam" id="PF00909"/>
    </source>
</evidence>
<dbReference type="PANTHER" id="PTHR43029">
    <property type="entry name" value="AMMONIUM TRANSPORTER MEP2"/>
    <property type="match status" value="1"/>
</dbReference>
<comment type="similarity">
    <text evidence="2 8">Belongs to the ammonia transporter channel (TC 1.A.11.2) family.</text>
</comment>
<feature type="transmembrane region" description="Helical" evidence="8">
    <location>
        <begin position="286"/>
        <end position="308"/>
    </location>
</feature>
<dbReference type="EMBL" id="AP021861">
    <property type="protein sequence ID" value="BBO33965.1"/>
    <property type="molecule type" value="Genomic_DNA"/>
</dbReference>
<feature type="transmembrane region" description="Helical" evidence="8">
    <location>
        <begin position="320"/>
        <end position="340"/>
    </location>
</feature>
<evidence type="ECO:0000313" key="13">
    <source>
        <dbReference type="Proteomes" id="UP000326837"/>
    </source>
</evidence>
<evidence type="ECO:0000256" key="8">
    <source>
        <dbReference type="RuleBase" id="RU362002"/>
    </source>
</evidence>